<sequence>MSNIGHKYKGRNRFVTRFSYCRFLAFFSPMFSLSKCLHAGNPFKNIVLLFLCAIGSINAGFGATGMNVFLTSLNIPWLSKSDYKIRKEEAKQGIDKVAAETCERAVREEVEAIMDSADHTENKAKINTSLDAGWQKRGSGRTYNSLSGK</sequence>
<accession>A0ABN8N672</accession>
<keyword evidence="1" id="KW-0812">Transmembrane</keyword>
<name>A0ABN8N672_9CNID</name>
<proteinExistence type="predicted"/>
<keyword evidence="1" id="KW-0472">Membrane</keyword>
<feature type="domain" description="Mutator-like transposase" evidence="2">
    <location>
        <begin position="53"/>
        <end position="148"/>
    </location>
</feature>
<gene>
    <name evidence="3" type="ORF">PLOB_00002723</name>
</gene>
<evidence type="ECO:0000256" key="1">
    <source>
        <dbReference type="SAM" id="Phobius"/>
    </source>
</evidence>
<feature type="transmembrane region" description="Helical" evidence="1">
    <location>
        <begin position="46"/>
        <end position="70"/>
    </location>
</feature>
<dbReference type="Proteomes" id="UP001159405">
    <property type="component" value="Unassembled WGS sequence"/>
</dbReference>
<evidence type="ECO:0000259" key="2">
    <source>
        <dbReference type="Pfam" id="PF20700"/>
    </source>
</evidence>
<dbReference type="Pfam" id="PF20700">
    <property type="entry name" value="Mutator"/>
    <property type="match status" value="1"/>
</dbReference>
<evidence type="ECO:0000313" key="3">
    <source>
        <dbReference type="EMBL" id="CAH3043916.1"/>
    </source>
</evidence>
<dbReference type="InterPro" id="IPR049012">
    <property type="entry name" value="Mutator_transp_dom"/>
</dbReference>
<keyword evidence="4" id="KW-1185">Reference proteome</keyword>
<keyword evidence="1" id="KW-1133">Transmembrane helix</keyword>
<evidence type="ECO:0000313" key="4">
    <source>
        <dbReference type="Proteomes" id="UP001159405"/>
    </source>
</evidence>
<reference evidence="3 4" key="1">
    <citation type="submission" date="2022-05" db="EMBL/GenBank/DDBJ databases">
        <authorList>
            <consortium name="Genoscope - CEA"/>
            <person name="William W."/>
        </authorList>
    </citation>
    <scope>NUCLEOTIDE SEQUENCE [LARGE SCALE GENOMIC DNA]</scope>
</reference>
<protein>
    <recommendedName>
        <fullName evidence="2">Mutator-like transposase domain-containing protein</fullName>
    </recommendedName>
</protein>
<organism evidence="3 4">
    <name type="scientific">Porites lobata</name>
    <dbReference type="NCBI Taxonomy" id="104759"/>
    <lineage>
        <taxon>Eukaryota</taxon>
        <taxon>Metazoa</taxon>
        <taxon>Cnidaria</taxon>
        <taxon>Anthozoa</taxon>
        <taxon>Hexacorallia</taxon>
        <taxon>Scleractinia</taxon>
        <taxon>Fungiina</taxon>
        <taxon>Poritidae</taxon>
        <taxon>Porites</taxon>
    </lineage>
</organism>
<comment type="caution">
    <text evidence="3">The sequence shown here is derived from an EMBL/GenBank/DDBJ whole genome shotgun (WGS) entry which is preliminary data.</text>
</comment>
<dbReference type="EMBL" id="CALNXK010000011">
    <property type="protein sequence ID" value="CAH3043916.1"/>
    <property type="molecule type" value="Genomic_DNA"/>
</dbReference>